<dbReference type="SUPFAM" id="SSF51695">
    <property type="entry name" value="PLC-like phosphodiesterases"/>
    <property type="match status" value="1"/>
</dbReference>
<dbReference type="GO" id="GO:0006629">
    <property type="term" value="P:lipid metabolic process"/>
    <property type="evidence" value="ECO:0007669"/>
    <property type="project" value="InterPro"/>
</dbReference>
<dbReference type="OrthoDB" id="384721at2"/>
<evidence type="ECO:0000313" key="3">
    <source>
        <dbReference type="Proteomes" id="UP000198703"/>
    </source>
</evidence>
<evidence type="ECO:0000313" key="2">
    <source>
        <dbReference type="EMBL" id="SEA09335.1"/>
    </source>
</evidence>
<dbReference type="PANTHER" id="PTHR46211:SF1">
    <property type="entry name" value="GLYCEROPHOSPHODIESTER PHOSPHODIESTERASE, CYTOPLASMIC"/>
    <property type="match status" value="1"/>
</dbReference>
<sequence length="266" mass="27383">MTWAPPPSVAALVAAPVAHRGLHDPKAGRVENSRAAVAAAVSAGYGVEIDVQLSADGEAMVFHDETLDRLTRETGLLRERTAAALSDTALTGGGETIPTLGEILALVGGRAPLVVEIKDQGGTLDGAGVGPLEARVAALLSGHGGTVSVMSFNPASVAAMARLAPSLSRGVVACAAADYPDDIPAERREALAEMTEAEAVGAAFFSYDWRALPTPRTRALRAQGLAALCWTVRSAADAELALRGADALTFEGFAPELRADRPSPRV</sequence>
<dbReference type="InterPro" id="IPR030395">
    <property type="entry name" value="GP_PDE_dom"/>
</dbReference>
<feature type="domain" description="GP-PDE" evidence="1">
    <location>
        <begin position="14"/>
        <end position="261"/>
    </location>
</feature>
<dbReference type="GO" id="GO:0008081">
    <property type="term" value="F:phosphoric diester hydrolase activity"/>
    <property type="evidence" value="ECO:0007669"/>
    <property type="project" value="InterPro"/>
</dbReference>
<name>A0A1H3YCJ9_9RHOB</name>
<gene>
    <name evidence="2" type="ORF">SAMN05444370_10341</name>
</gene>
<dbReference type="Proteomes" id="UP000198703">
    <property type="component" value="Unassembled WGS sequence"/>
</dbReference>
<dbReference type="RefSeq" id="WP_093250137.1">
    <property type="nucleotide sequence ID" value="NZ_FNQM01000003.1"/>
</dbReference>
<dbReference type="EMBL" id="FNQM01000003">
    <property type="protein sequence ID" value="SEA09335.1"/>
    <property type="molecule type" value="Genomic_DNA"/>
</dbReference>
<dbReference type="PANTHER" id="PTHR46211">
    <property type="entry name" value="GLYCEROPHOSPHORYL DIESTER PHOSPHODIESTERASE"/>
    <property type="match status" value="1"/>
</dbReference>
<dbReference type="Pfam" id="PF03009">
    <property type="entry name" value="GDPD"/>
    <property type="match status" value="1"/>
</dbReference>
<evidence type="ECO:0000259" key="1">
    <source>
        <dbReference type="PROSITE" id="PS51704"/>
    </source>
</evidence>
<dbReference type="STRING" id="89524.SAMN05444370_10341"/>
<protein>
    <submittedName>
        <fullName evidence="2">Glycerophosphoryl diester phosphodiesterase</fullName>
    </submittedName>
</protein>
<dbReference type="PROSITE" id="PS51704">
    <property type="entry name" value="GP_PDE"/>
    <property type="match status" value="1"/>
</dbReference>
<proteinExistence type="predicted"/>
<dbReference type="Gene3D" id="3.20.20.190">
    <property type="entry name" value="Phosphatidylinositol (PI) phosphodiesterase"/>
    <property type="match status" value="1"/>
</dbReference>
<dbReference type="AlphaFoldDB" id="A0A1H3YCJ9"/>
<organism evidence="2 3">
    <name type="scientific">Rubrimonas cliftonensis</name>
    <dbReference type="NCBI Taxonomy" id="89524"/>
    <lineage>
        <taxon>Bacteria</taxon>
        <taxon>Pseudomonadati</taxon>
        <taxon>Pseudomonadota</taxon>
        <taxon>Alphaproteobacteria</taxon>
        <taxon>Rhodobacterales</taxon>
        <taxon>Paracoccaceae</taxon>
        <taxon>Rubrimonas</taxon>
    </lineage>
</organism>
<dbReference type="InterPro" id="IPR017946">
    <property type="entry name" value="PLC-like_Pdiesterase_TIM-brl"/>
</dbReference>
<reference evidence="2 3" key="1">
    <citation type="submission" date="2016-10" db="EMBL/GenBank/DDBJ databases">
        <authorList>
            <person name="de Groot N.N."/>
        </authorList>
    </citation>
    <scope>NUCLEOTIDE SEQUENCE [LARGE SCALE GENOMIC DNA]</scope>
    <source>
        <strain evidence="2 3">DSM 15345</strain>
    </source>
</reference>
<accession>A0A1H3YCJ9</accession>
<keyword evidence="3" id="KW-1185">Reference proteome</keyword>